<name>A0A646HGZ8_9BACT</name>
<dbReference type="EMBL" id="VZBQ01000166">
    <property type="protein sequence ID" value="MQN91548.1"/>
    <property type="molecule type" value="Genomic_DNA"/>
</dbReference>
<sequence>MKHFLFISLSAIFLLSLLFACTGKQINPNYRVEKTWAKDQERSSKVHVLKKNAQFANGKRVLEKGQKYVEMTEADIKEVDSLVEKYLYRNVSIEHLDKDSNTLSFYFRQYLCYEENRKIFVFVNLYAYRATKYDTRTTNAFADNPSEIVINSMEGNIKGYMILLVNLSEKTIKSR</sequence>
<dbReference type="PROSITE" id="PS51257">
    <property type="entry name" value="PROKAR_LIPOPROTEIN"/>
    <property type="match status" value="1"/>
</dbReference>
<reference evidence="2" key="1">
    <citation type="submission" date="2019-09" db="EMBL/GenBank/DDBJ databases">
        <title>Distinct polysaccharide growth profiles of human intestinal Prevotella copri isolates.</title>
        <authorList>
            <person name="Fehlner-Peach H."/>
            <person name="Magnabosco C."/>
            <person name="Raghavan V."/>
            <person name="Scher J.U."/>
            <person name="Tett A."/>
            <person name="Cox L.M."/>
            <person name="Gottsegen C."/>
            <person name="Watters A."/>
            <person name="Wiltshire- Gordon J.D."/>
            <person name="Segata N."/>
            <person name="Bonneau R."/>
            <person name="Littman D.R."/>
        </authorList>
    </citation>
    <scope>NUCLEOTIDE SEQUENCE [LARGE SCALE GENOMIC DNA]</scope>
    <source>
        <strain evidence="2">iP54</strain>
    </source>
</reference>
<evidence type="ECO:0000313" key="2">
    <source>
        <dbReference type="Proteomes" id="UP000420635"/>
    </source>
</evidence>
<organism evidence="1 2">
    <name type="scientific">Segatella copri</name>
    <dbReference type="NCBI Taxonomy" id="165179"/>
    <lineage>
        <taxon>Bacteria</taxon>
        <taxon>Pseudomonadati</taxon>
        <taxon>Bacteroidota</taxon>
        <taxon>Bacteroidia</taxon>
        <taxon>Bacteroidales</taxon>
        <taxon>Prevotellaceae</taxon>
        <taxon>Segatella</taxon>
    </lineage>
</organism>
<accession>A0A646HGZ8</accession>
<protein>
    <submittedName>
        <fullName evidence="1">Uncharacterized protein</fullName>
    </submittedName>
</protein>
<dbReference type="Proteomes" id="UP000420635">
    <property type="component" value="Unassembled WGS sequence"/>
</dbReference>
<evidence type="ECO:0000313" key="1">
    <source>
        <dbReference type="EMBL" id="MQN91548.1"/>
    </source>
</evidence>
<comment type="caution">
    <text evidence="1">The sequence shown here is derived from an EMBL/GenBank/DDBJ whole genome shotgun (WGS) entry which is preliminary data.</text>
</comment>
<dbReference type="RefSeq" id="WP_153112543.1">
    <property type="nucleotide sequence ID" value="NZ_VZAS01000014.1"/>
</dbReference>
<dbReference type="AlphaFoldDB" id="A0A646HGZ8"/>
<gene>
    <name evidence="1" type="ORF">F7D59_17245</name>
</gene>
<proteinExistence type="predicted"/>